<dbReference type="Gene3D" id="3.30.750.24">
    <property type="entry name" value="STAS domain"/>
    <property type="match status" value="1"/>
</dbReference>
<gene>
    <name evidence="7" type="ORF">HG542_21480</name>
</gene>
<feature type="transmembrane region" description="Helical" evidence="5">
    <location>
        <begin position="206"/>
        <end position="224"/>
    </location>
</feature>
<keyword evidence="3 5" id="KW-1133">Transmembrane helix</keyword>
<evidence type="ECO:0000256" key="4">
    <source>
        <dbReference type="ARBA" id="ARBA00023136"/>
    </source>
</evidence>
<dbReference type="CDD" id="cd07042">
    <property type="entry name" value="STAS_SulP_like_sulfate_transporter"/>
    <property type="match status" value="1"/>
</dbReference>
<protein>
    <submittedName>
        <fullName evidence="7">SulP family inorganic anion transporter</fullName>
    </submittedName>
</protein>
<keyword evidence="4 5" id="KW-0472">Membrane</keyword>
<dbReference type="SUPFAM" id="SSF52091">
    <property type="entry name" value="SpoIIaa-like"/>
    <property type="match status" value="1"/>
</dbReference>
<dbReference type="Pfam" id="PF00916">
    <property type="entry name" value="Sulfate_transp"/>
    <property type="match status" value="1"/>
</dbReference>
<keyword evidence="8" id="KW-1185">Reference proteome</keyword>
<dbReference type="RefSeq" id="WP_171083914.1">
    <property type="nucleotide sequence ID" value="NZ_BNBU01000008.1"/>
</dbReference>
<dbReference type="PROSITE" id="PS50801">
    <property type="entry name" value="STAS"/>
    <property type="match status" value="1"/>
</dbReference>
<feature type="transmembrane region" description="Helical" evidence="5">
    <location>
        <begin position="326"/>
        <end position="345"/>
    </location>
</feature>
<organism evidence="7 8">
    <name type="scientific">Streptomyces morookaense</name>
    <name type="common">Streptoverticillium morookaense</name>
    <dbReference type="NCBI Taxonomy" id="1970"/>
    <lineage>
        <taxon>Bacteria</taxon>
        <taxon>Bacillati</taxon>
        <taxon>Actinomycetota</taxon>
        <taxon>Actinomycetes</taxon>
        <taxon>Kitasatosporales</taxon>
        <taxon>Streptomycetaceae</taxon>
        <taxon>Streptomyces</taxon>
    </lineage>
</organism>
<dbReference type="PANTHER" id="PTHR11814">
    <property type="entry name" value="SULFATE TRANSPORTER"/>
    <property type="match status" value="1"/>
</dbReference>
<dbReference type="Proteomes" id="UP000587462">
    <property type="component" value="Unassembled WGS sequence"/>
</dbReference>
<dbReference type="Pfam" id="PF01740">
    <property type="entry name" value="STAS"/>
    <property type="match status" value="1"/>
</dbReference>
<feature type="transmembrane region" description="Helical" evidence="5">
    <location>
        <begin position="33"/>
        <end position="53"/>
    </location>
</feature>
<accession>A0A7Y7B7F3</accession>
<name>A0A7Y7B7F3_STRMO</name>
<feature type="domain" description="STAS" evidence="6">
    <location>
        <begin position="469"/>
        <end position="580"/>
    </location>
</feature>
<dbReference type="GO" id="GO:0055085">
    <property type="term" value="P:transmembrane transport"/>
    <property type="evidence" value="ECO:0007669"/>
    <property type="project" value="InterPro"/>
</dbReference>
<feature type="transmembrane region" description="Helical" evidence="5">
    <location>
        <begin position="102"/>
        <end position="122"/>
    </location>
</feature>
<dbReference type="AlphaFoldDB" id="A0A7Y7B7F3"/>
<feature type="transmembrane region" description="Helical" evidence="5">
    <location>
        <begin position="385"/>
        <end position="415"/>
    </location>
</feature>
<feature type="transmembrane region" description="Helical" evidence="5">
    <location>
        <begin position="351"/>
        <end position="373"/>
    </location>
</feature>
<feature type="transmembrane region" description="Helical" evidence="5">
    <location>
        <begin position="182"/>
        <end position="200"/>
    </location>
</feature>
<evidence type="ECO:0000256" key="3">
    <source>
        <dbReference type="ARBA" id="ARBA00022989"/>
    </source>
</evidence>
<proteinExistence type="predicted"/>
<sequence length="605" mass="61403">MSTVAVRAWSRVRSLLPARADLTAACRDPKRDLLAGLTVAIVALPLALGFGVSSGLGAEAGLATAVVAGALAAVFGGSNLQVSGPTGAMTVVLVPIVARHGTGGVLAVGLLAGLMLLALALARAGRYMRYMPAPVVEGFTLGIAGVIGLQQIPNALGVPKPAGDKVLVVTWRAVEAFARTPNWTAVALAAGVALVMLAGARWRPTVPFSIIAVIAATVVAQAFGPHAAKPIGDLPSGLPAPSLSFLDAGALGSLLAPAVAVAALAALESLLSASAADAMTVDQKHDPDRELFGQGLANIAAPLFGGVPATGAIARTAVNVRTGAGSRLASLTHAAVLAVIVFAAAPLVSRIPLAAVAGVLIATAVRMVEVGSLRAMARATRSDGLVLILTAAATLALDLVYAVLIGLGVAGVLALRAVAGQARLDQVPIEADLMRAGLTKADLMKADPMETGLVKADPVEADLPGDHSAEEHALLAEHIVAYRIDGPLFFAAAHRFLLELSEVADVRVVILRMSRVSTIDATGALVLKDAVTKLRRRGITVLASGIRPGQRQVLQSVGALDLLRHEGREFADTPDAIAAARIHLQGAGVLTVPAQKSAAVTEETA</sequence>
<feature type="transmembrane region" description="Helical" evidence="5">
    <location>
        <begin position="60"/>
        <end position="82"/>
    </location>
</feature>
<comment type="caution">
    <text evidence="7">The sequence shown here is derived from an EMBL/GenBank/DDBJ whole genome shotgun (WGS) entry which is preliminary data.</text>
</comment>
<keyword evidence="2 5" id="KW-0812">Transmembrane</keyword>
<comment type="subcellular location">
    <subcellularLocation>
        <location evidence="1">Membrane</location>
        <topology evidence="1">Multi-pass membrane protein</topology>
    </subcellularLocation>
</comment>
<dbReference type="InterPro" id="IPR002645">
    <property type="entry name" value="STAS_dom"/>
</dbReference>
<evidence type="ECO:0000313" key="7">
    <source>
        <dbReference type="EMBL" id="NVK80214.1"/>
    </source>
</evidence>
<feature type="transmembrane region" description="Helical" evidence="5">
    <location>
        <begin position="245"/>
        <end position="271"/>
    </location>
</feature>
<dbReference type="GO" id="GO:0016020">
    <property type="term" value="C:membrane"/>
    <property type="evidence" value="ECO:0007669"/>
    <property type="project" value="UniProtKB-SubCell"/>
</dbReference>
<evidence type="ECO:0000256" key="5">
    <source>
        <dbReference type="SAM" id="Phobius"/>
    </source>
</evidence>
<dbReference type="InterPro" id="IPR011547">
    <property type="entry name" value="SLC26A/SulP_dom"/>
</dbReference>
<evidence type="ECO:0000256" key="2">
    <source>
        <dbReference type="ARBA" id="ARBA00022692"/>
    </source>
</evidence>
<dbReference type="EMBL" id="JABBXF010000049">
    <property type="protein sequence ID" value="NVK80214.1"/>
    <property type="molecule type" value="Genomic_DNA"/>
</dbReference>
<evidence type="ECO:0000313" key="8">
    <source>
        <dbReference type="Proteomes" id="UP000587462"/>
    </source>
</evidence>
<dbReference type="InterPro" id="IPR001902">
    <property type="entry name" value="SLC26A/SulP_fam"/>
</dbReference>
<evidence type="ECO:0000259" key="6">
    <source>
        <dbReference type="PROSITE" id="PS50801"/>
    </source>
</evidence>
<evidence type="ECO:0000256" key="1">
    <source>
        <dbReference type="ARBA" id="ARBA00004141"/>
    </source>
</evidence>
<reference evidence="7 8" key="1">
    <citation type="submission" date="2020-04" db="EMBL/GenBank/DDBJ databases">
        <title>Draft Genome Sequence of Streptomyces morookaense DSM 40503, an 8-azaguanine-producing strain.</title>
        <authorList>
            <person name="Qi J."/>
            <person name="Gao J.-M."/>
        </authorList>
    </citation>
    <scope>NUCLEOTIDE SEQUENCE [LARGE SCALE GENOMIC DNA]</scope>
    <source>
        <strain evidence="7 8">DSM 40503</strain>
    </source>
</reference>
<dbReference type="InterPro" id="IPR036513">
    <property type="entry name" value="STAS_dom_sf"/>
</dbReference>